<feature type="region of interest" description="Disordered" evidence="1">
    <location>
        <begin position="1"/>
        <end position="79"/>
    </location>
</feature>
<dbReference type="PANTHER" id="PTHR35459">
    <property type="entry name" value="T1N6.14 PROTEIN"/>
    <property type="match status" value="1"/>
</dbReference>
<reference evidence="3" key="1">
    <citation type="journal article" date="2017" name="Cell">
        <title>Insights into land plant evolution garnered from the Marchantia polymorpha genome.</title>
        <authorList>
            <person name="Bowman J.L."/>
            <person name="Kohchi T."/>
            <person name="Yamato K.T."/>
            <person name="Jenkins J."/>
            <person name="Shu S."/>
            <person name="Ishizaki K."/>
            <person name="Yamaoka S."/>
            <person name="Nishihama R."/>
            <person name="Nakamura Y."/>
            <person name="Berger F."/>
            <person name="Adam C."/>
            <person name="Aki S.S."/>
            <person name="Althoff F."/>
            <person name="Araki T."/>
            <person name="Arteaga-Vazquez M.A."/>
            <person name="Balasubrmanian S."/>
            <person name="Barry K."/>
            <person name="Bauer D."/>
            <person name="Boehm C.R."/>
            <person name="Briginshaw L."/>
            <person name="Caballero-Perez J."/>
            <person name="Catarino B."/>
            <person name="Chen F."/>
            <person name="Chiyoda S."/>
            <person name="Chovatia M."/>
            <person name="Davies K.M."/>
            <person name="Delmans M."/>
            <person name="Demura T."/>
            <person name="Dierschke T."/>
            <person name="Dolan L."/>
            <person name="Dorantes-Acosta A.E."/>
            <person name="Eklund D.M."/>
            <person name="Florent S.N."/>
            <person name="Flores-Sandoval E."/>
            <person name="Fujiyama A."/>
            <person name="Fukuzawa H."/>
            <person name="Galik B."/>
            <person name="Grimanelli D."/>
            <person name="Grimwood J."/>
            <person name="Grossniklaus U."/>
            <person name="Hamada T."/>
            <person name="Haseloff J."/>
            <person name="Hetherington A.J."/>
            <person name="Higo A."/>
            <person name="Hirakawa Y."/>
            <person name="Hundley H.N."/>
            <person name="Ikeda Y."/>
            <person name="Inoue K."/>
            <person name="Inoue S.I."/>
            <person name="Ishida S."/>
            <person name="Jia Q."/>
            <person name="Kakita M."/>
            <person name="Kanazawa T."/>
            <person name="Kawai Y."/>
            <person name="Kawashima T."/>
            <person name="Kennedy M."/>
            <person name="Kinose K."/>
            <person name="Kinoshita T."/>
            <person name="Kohara Y."/>
            <person name="Koide E."/>
            <person name="Komatsu K."/>
            <person name="Kopischke S."/>
            <person name="Kubo M."/>
            <person name="Kyozuka J."/>
            <person name="Lagercrantz U."/>
            <person name="Lin S.S."/>
            <person name="Lindquist E."/>
            <person name="Lipzen A.M."/>
            <person name="Lu C.W."/>
            <person name="De Luna E."/>
            <person name="Martienssen R.A."/>
            <person name="Minamino N."/>
            <person name="Mizutani M."/>
            <person name="Mizutani M."/>
            <person name="Mochizuki N."/>
            <person name="Monte I."/>
            <person name="Mosher R."/>
            <person name="Nagasaki H."/>
            <person name="Nakagami H."/>
            <person name="Naramoto S."/>
            <person name="Nishitani K."/>
            <person name="Ohtani M."/>
            <person name="Okamoto T."/>
            <person name="Okumura M."/>
            <person name="Phillips J."/>
            <person name="Pollak B."/>
            <person name="Reinders A."/>
            <person name="Rovekamp M."/>
            <person name="Sano R."/>
            <person name="Sawa S."/>
            <person name="Schmid M.W."/>
            <person name="Shirakawa M."/>
            <person name="Solano R."/>
            <person name="Spunde A."/>
            <person name="Suetsugu N."/>
            <person name="Sugano S."/>
            <person name="Sugiyama A."/>
            <person name="Sun R."/>
            <person name="Suzuki Y."/>
            <person name="Takenaka M."/>
            <person name="Takezawa D."/>
            <person name="Tomogane H."/>
            <person name="Tsuzuki M."/>
            <person name="Ueda T."/>
            <person name="Umeda M."/>
            <person name="Ward J.M."/>
            <person name="Watanabe Y."/>
            <person name="Yazaki K."/>
            <person name="Yokoyama R."/>
            <person name="Yoshitake Y."/>
            <person name="Yotsui I."/>
            <person name="Zachgo S."/>
            <person name="Schmutz J."/>
        </authorList>
    </citation>
    <scope>NUCLEOTIDE SEQUENCE [LARGE SCALE GENOMIC DNA]</scope>
    <source>
        <strain evidence="3">Tak-1</strain>
    </source>
</reference>
<feature type="compositionally biased region" description="Basic and acidic residues" evidence="1">
    <location>
        <begin position="176"/>
        <end position="207"/>
    </location>
</feature>
<dbReference type="OrthoDB" id="672903at2759"/>
<protein>
    <submittedName>
        <fullName evidence="2">Uncharacterized protein</fullName>
    </submittedName>
</protein>
<evidence type="ECO:0000313" key="3">
    <source>
        <dbReference type="Proteomes" id="UP000244005"/>
    </source>
</evidence>
<dbReference type="AlphaFoldDB" id="A0A2R6WGM1"/>
<dbReference type="PANTHER" id="PTHR35459:SF2">
    <property type="entry name" value="T1N6.14 PROTEIN"/>
    <property type="match status" value="1"/>
</dbReference>
<feature type="compositionally biased region" description="Basic and acidic residues" evidence="1">
    <location>
        <begin position="1"/>
        <end position="24"/>
    </location>
</feature>
<accession>A0A2R6WGM1</accession>
<dbReference type="EMBL" id="KZ772765">
    <property type="protein sequence ID" value="PTQ33002.1"/>
    <property type="molecule type" value="Genomic_DNA"/>
</dbReference>
<keyword evidence="3" id="KW-1185">Reference proteome</keyword>
<feature type="region of interest" description="Disordered" evidence="1">
    <location>
        <begin position="141"/>
        <end position="315"/>
    </location>
</feature>
<dbReference type="Gramene" id="Mp5g11470.1">
    <property type="protein sequence ID" value="Mp5g11470.1.cds"/>
    <property type="gene ID" value="Mp5g11470"/>
</dbReference>
<dbReference type="Proteomes" id="UP000244005">
    <property type="component" value="Unassembled WGS sequence"/>
</dbReference>
<gene>
    <name evidence="2" type="ORF">MARPO_0093s0070</name>
</gene>
<evidence type="ECO:0000313" key="2">
    <source>
        <dbReference type="EMBL" id="PTQ33002.1"/>
    </source>
</evidence>
<proteinExistence type="predicted"/>
<feature type="compositionally biased region" description="Acidic residues" evidence="1">
    <location>
        <begin position="301"/>
        <end position="315"/>
    </location>
</feature>
<name>A0A2R6WGM1_MARPO</name>
<evidence type="ECO:0000256" key="1">
    <source>
        <dbReference type="SAM" id="MobiDB-lite"/>
    </source>
</evidence>
<organism evidence="2 3">
    <name type="scientific">Marchantia polymorpha</name>
    <name type="common">Common liverwort</name>
    <name type="synonym">Marchantia aquatica</name>
    <dbReference type="NCBI Taxonomy" id="3197"/>
    <lineage>
        <taxon>Eukaryota</taxon>
        <taxon>Viridiplantae</taxon>
        <taxon>Streptophyta</taxon>
        <taxon>Embryophyta</taxon>
        <taxon>Marchantiophyta</taxon>
        <taxon>Marchantiopsida</taxon>
        <taxon>Marchantiidae</taxon>
        <taxon>Marchantiales</taxon>
        <taxon>Marchantiaceae</taxon>
        <taxon>Marchantia</taxon>
    </lineage>
</organism>
<feature type="compositionally biased region" description="Basic and acidic residues" evidence="1">
    <location>
        <begin position="221"/>
        <end position="291"/>
    </location>
</feature>
<sequence length="315" mass="37108">MSGEMSDRMDEVPVRRMEQPEGKRRTMMLSEGDRVYGEGSSVRPMETPIPKPRRKRGGAGEADDGEGRRRRKPKATVEVNSTFTELRRLLQEMRPSTLQVLRTPYYRNCKAARNMRKGVRQIRDFCKQVRLETVMLAKKKQGEELTKRRRKPETSPVPEGVPAKTLDLEVPSPSHSLEEPSHSNEKKVVPVVLREPREPSESSEAAKPRLIVPKPESSPAQREREREITPKREREREITPKREKEREREKSPRREREREVVVRERERSPKREREREREREKSPKKEREKSPKPVQMKPKIEEEEELTKDDTEESE</sequence>